<keyword evidence="1" id="KW-1133">Transmembrane helix</keyword>
<protein>
    <submittedName>
        <fullName evidence="3">Penicillin-binding protein, transpeptidase domain protein</fullName>
    </submittedName>
</protein>
<dbReference type="RefSeq" id="WP_021682275.1">
    <property type="nucleotide sequence ID" value="NZ_KI260408.1"/>
</dbReference>
<gene>
    <name evidence="3" type="ORF">RUMCAL_00813</name>
</gene>
<evidence type="ECO:0000313" key="3">
    <source>
        <dbReference type="EMBL" id="ERJ96886.1"/>
    </source>
</evidence>
<dbReference type="InterPro" id="IPR001460">
    <property type="entry name" value="PCN-bd_Tpept"/>
</dbReference>
<dbReference type="GO" id="GO:0008658">
    <property type="term" value="F:penicillin binding"/>
    <property type="evidence" value="ECO:0007669"/>
    <property type="project" value="InterPro"/>
</dbReference>
<organism evidence="3 4">
    <name type="scientific">Ruminococcus callidus ATCC 27760</name>
    <dbReference type="NCBI Taxonomy" id="411473"/>
    <lineage>
        <taxon>Bacteria</taxon>
        <taxon>Bacillati</taxon>
        <taxon>Bacillota</taxon>
        <taxon>Clostridia</taxon>
        <taxon>Eubacteriales</taxon>
        <taxon>Oscillospiraceae</taxon>
        <taxon>Ruminococcus</taxon>
    </lineage>
</organism>
<dbReference type="InterPro" id="IPR012338">
    <property type="entry name" value="Beta-lactam/transpept-like"/>
</dbReference>
<feature type="transmembrane region" description="Helical" evidence="1">
    <location>
        <begin position="12"/>
        <end position="33"/>
    </location>
</feature>
<dbReference type="Gene3D" id="3.40.710.10">
    <property type="entry name" value="DD-peptidase/beta-lactamase superfamily"/>
    <property type="match status" value="1"/>
</dbReference>
<reference evidence="3 4" key="1">
    <citation type="submission" date="2013-07" db="EMBL/GenBank/DDBJ databases">
        <authorList>
            <person name="Weinstock G."/>
            <person name="Sodergren E."/>
            <person name="Wylie T."/>
            <person name="Fulton L."/>
            <person name="Fulton R."/>
            <person name="Fronick C."/>
            <person name="O'Laughlin M."/>
            <person name="Godfrey J."/>
            <person name="Miner T."/>
            <person name="Herter B."/>
            <person name="Appelbaum E."/>
            <person name="Cordes M."/>
            <person name="Lek S."/>
            <person name="Wollam A."/>
            <person name="Pepin K.H."/>
            <person name="Palsikar V.B."/>
            <person name="Mitreva M."/>
            <person name="Wilson R.K."/>
        </authorList>
    </citation>
    <scope>NUCLEOTIDE SEQUENCE [LARGE SCALE GENOMIC DNA]</scope>
    <source>
        <strain evidence="3 4">ATCC 27760</strain>
    </source>
</reference>
<dbReference type="GO" id="GO:0071555">
    <property type="term" value="P:cell wall organization"/>
    <property type="evidence" value="ECO:0007669"/>
    <property type="project" value="TreeGrafter"/>
</dbReference>
<sequence>MKSIQSIRRGERLTILILIVFFLGMGVLVWKVVKESSFYMSHSDDVTLGMVYDRNNQILFDPNASTETYDENYFLDVGNVIGDDSGQMTNTLVSENIEKLQNYSLIFGATPHGKTAIYSTLDHKANQTVYNAFGSKNGTAIAYNYQTGEILVCVSKPSVNILDNYSNISELPDGSLICKAFYETTPGSTQKIATTAAALETFGYDGLMSKTYTCNGIYTTKYNQQIKCHDLNGHGTQNIVQGFENSCNPFFAQLVQDMPLDNIIQTYTRMGIAVNDTKMQKIQFDGLSSFSASTKLTDTSDFDTMWSCMGQSEALASPLQMMLWESAIANASGKVTEPYLIDHTTNVTGSTKYEAKTTYGENNIFSAEVASQIKQIMRQNGQERYSSIGYPVGVKSGTAQVQNGASENSLLVGFNDDPNLPIAFCVVIEDRVSGEISTSDIVSTMLNALNQN</sequence>
<dbReference type="PANTHER" id="PTHR30627">
    <property type="entry name" value="PEPTIDOGLYCAN D,D-TRANSPEPTIDASE"/>
    <property type="match status" value="1"/>
</dbReference>
<dbReference type="GO" id="GO:0071972">
    <property type="term" value="F:peptidoglycan L,D-transpeptidase activity"/>
    <property type="evidence" value="ECO:0007669"/>
    <property type="project" value="TreeGrafter"/>
</dbReference>
<keyword evidence="1" id="KW-0812">Transmembrane</keyword>
<feature type="domain" description="Penicillin-binding protein transpeptidase" evidence="2">
    <location>
        <begin position="138"/>
        <end position="432"/>
    </location>
</feature>
<dbReference type="GO" id="GO:0005886">
    <property type="term" value="C:plasma membrane"/>
    <property type="evidence" value="ECO:0007669"/>
    <property type="project" value="TreeGrafter"/>
</dbReference>
<accession>U2KED0</accession>
<proteinExistence type="predicted"/>
<evidence type="ECO:0000256" key="1">
    <source>
        <dbReference type="SAM" id="Phobius"/>
    </source>
</evidence>
<comment type="caution">
    <text evidence="3">The sequence shown here is derived from an EMBL/GenBank/DDBJ whole genome shotgun (WGS) entry which is preliminary data.</text>
</comment>
<dbReference type="HOGENOM" id="CLU_605315_0_0_9"/>
<name>U2KED0_9FIRM</name>
<dbReference type="eggNOG" id="COG0768">
    <property type="taxonomic scope" value="Bacteria"/>
</dbReference>
<dbReference type="PATRIC" id="fig|411473.3.peg.663"/>
<dbReference type="SUPFAM" id="SSF56601">
    <property type="entry name" value="beta-lactamase/transpeptidase-like"/>
    <property type="match status" value="1"/>
</dbReference>
<dbReference type="EMBL" id="AWVF01000093">
    <property type="protein sequence ID" value="ERJ96886.1"/>
    <property type="molecule type" value="Genomic_DNA"/>
</dbReference>
<dbReference type="PANTHER" id="PTHR30627:SF24">
    <property type="entry name" value="PENICILLIN-BINDING PROTEIN 4B"/>
    <property type="match status" value="1"/>
</dbReference>
<dbReference type="Proteomes" id="UP000016662">
    <property type="component" value="Unassembled WGS sequence"/>
</dbReference>
<evidence type="ECO:0000259" key="2">
    <source>
        <dbReference type="Pfam" id="PF00905"/>
    </source>
</evidence>
<dbReference type="STRING" id="411473.RUMCAL_00813"/>
<dbReference type="Pfam" id="PF00905">
    <property type="entry name" value="Transpeptidase"/>
    <property type="match status" value="1"/>
</dbReference>
<keyword evidence="1" id="KW-0472">Membrane</keyword>
<dbReference type="InterPro" id="IPR050515">
    <property type="entry name" value="Beta-lactam/transpept"/>
</dbReference>
<evidence type="ECO:0000313" key="4">
    <source>
        <dbReference type="Proteomes" id="UP000016662"/>
    </source>
</evidence>
<dbReference type="AlphaFoldDB" id="U2KED0"/>
<keyword evidence="4" id="KW-1185">Reference proteome</keyword>
<dbReference type="GeneID" id="93691849"/>